<comment type="caution">
    <text evidence="4">The sequence shown here is derived from an EMBL/GenBank/DDBJ whole genome shotgun (WGS) entry which is preliminary data.</text>
</comment>
<feature type="domain" description="NADPH-dependent FMN reductase-like" evidence="3">
    <location>
        <begin position="3"/>
        <end position="113"/>
    </location>
</feature>
<dbReference type="PANTHER" id="PTHR43278:SF4">
    <property type="entry name" value="NAD(P)H-DEPENDENT FMN-CONTAINING OXIDOREDUCTASE YWQN-RELATED"/>
    <property type="match status" value="1"/>
</dbReference>
<gene>
    <name evidence="4" type="ORF">BROFUL_02603</name>
</gene>
<dbReference type="InterPro" id="IPR005025">
    <property type="entry name" value="FMN_Rdtase-like_dom"/>
</dbReference>
<dbReference type="InterPro" id="IPR051796">
    <property type="entry name" value="ISF_SsuE-like"/>
</dbReference>
<dbReference type="Proteomes" id="UP000034954">
    <property type="component" value="Unassembled WGS sequence"/>
</dbReference>
<dbReference type="Gene3D" id="3.40.50.360">
    <property type="match status" value="1"/>
</dbReference>
<keyword evidence="1" id="KW-0285">Flavoprotein</keyword>
<sequence>MKKIVAIFGSPRADGNSDILLNHAIQGAVSDGVEVQKIVVRDLHIAPCNSCGGCFEKGVCVIRDDMQQLYSFFVEADGIIIASPIYFMGVSAQLKALIDRCQAFWARKYILHLPVREGARTANGFFIATAARSSGEELFTGAIKTMKAFFHVLDTKYVGDLLCCGLEEKGMVSTKRHLLEKAFDAGKQLLIW</sequence>
<evidence type="ECO:0000313" key="4">
    <source>
        <dbReference type="EMBL" id="KKO18652.1"/>
    </source>
</evidence>
<dbReference type="AlphaFoldDB" id="A0A0M2US37"/>
<dbReference type="SUPFAM" id="SSF52218">
    <property type="entry name" value="Flavoproteins"/>
    <property type="match status" value="1"/>
</dbReference>
<organism evidence="4 5">
    <name type="scientific">Candidatus Brocadia fulgida</name>
    <dbReference type="NCBI Taxonomy" id="380242"/>
    <lineage>
        <taxon>Bacteria</taxon>
        <taxon>Pseudomonadati</taxon>
        <taxon>Planctomycetota</taxon>
        <taxon>Candidatus Brocadiia</taxon>
        <taxon>Candidatus Brocadiales</taxon>
        <taxon>Candidatus Brocadiaceae</taxon>
        <taxon>Candidatus Brocadia</taxon>
    </lineage>
</organism>
<evidence type="ECO:0000256" key="2">
    <source>
        <dbReference type="ARBA" id="ARBA00022643"/>
    </source>
</evidence>
<dbReference type="GO" id="GO:0016491">
    <property type="term" value="F:oxidoreductase activity"/>
    <property type="evidence" value="ECO:0007669"/>
    <property type="project" value="InterPro"/>
</dbReference>
<accession>A0A0M2US37</accession>
<evidence type="ECO:0000256" key="1">
    <source>
        <dbReference type="ARBA" id="ARBA00022630"/>
    </source>
</evidence>
<evidence type="ECO:0000313" key="5">
    <source>
        <dbReference type="Proteomes" id="UP000034954"/>
    </source>
</evidence>
<evidence type="ECO:0000259" key="3">
    <source>
        <dbReference type="Pfam" id="PF03358"/>
    </source>
</evidence>
<name>A0A0M2US37_9BACT</name>
<reference evidence="4 5" key="1">
    <citation type="journal article" date="2013" name="BMC Microbiol.">
        <title>Identification of the type II cytochrome c maturation pathway in anammox bacteria by comparative genomics.</title>
        <authorList>
            <person name="Ferousi C."/>
            <person name="Speth D.R."/>
            <person name="Reimann J."/>
            <person name="Op den Camp H.J."/>
            <person name="Allen J.W."/>
            <person name="Keltjens J.T."/>
            <person name="Jetten M.S."/>
        </authorList>
    </citation>
    <scope>NUCLEOTIDE SEQUENCE [LARGE SCALE GENOMIC DNA]</scope>
    <source>
        <strain evidence="4">RU1</strain>
    </source>
</reference>
<proteinExistence type="predicted"/>
<dbReference type="Pfam" id="PF03358">
    <property type="entry name" value="FMN_red"/>
    <property type="match status" value="1"/>
</dbReference>
<dbReference type="EMBL" id="LAQJ01000240">
    <property type="protein sequence ID" value="KKO18652.1"/>
    <property type="molecule type" value="Genomic_DNA"/>
</dbReference>
<dbReference type="InterPro" id="IPR029039">
    <property type="entry name" value="Flavoprotein-like_sf"/>
</dbReference>
<dbReference type="PANTHER" id="PTHR43278">
    <property type="entry name" value="NAD(P)H-DEPENDENT FMN-CONTAINING OXIDOREDUCTASE YWQN-RELATED"/>
    <property type="match status" value="1"/>
</dbReference>
<protein>
    <submittedName>
        <fullName evidence="4">NADPH-dependent FMN reductase</fullName>
    </submittedName>
</protein>
<keyword evidence="5" id="KW-1185">Reference proteome</keyword>
<keyword evidence="2" id="KW-0288">FMN</keyword>